<comment type="caution">
    <text evidence="1">The sequence shown here is derived from an EMBL/GenBank/DDBJ whole genome shotgun (WGS) entry which is preliminary data.</text>
</comment>
<protein>
    <submittedName>
        <fullName evidence="1">Uncharacterized protein</fullName>
    </submittedName>
</protein>
<dbReference type="AlphaFoldDB" id="A0A132NQJ1"/>
<reference evidence="1 2" key="1">
    <citation type="journal article" date="2015" name="Mol. Biochem. Parasitol.">
        <title>Identification of polymorphic genes for use in assemblage B genotyping assays through comparative genomics of multiple assemblage B Giardia duodenalis isolates.</title>
        <authorList>
            <person name="Wielinga C."/>
            <person name="Thompson R.C."/>
            <person name="Monis P."/>
            <person name="Ryan U."/>
        </authorList>
    </citation>
    <scope>NUCLEOTIDE SEQUENCE [LARGE SCALE GENOMIC DNA]</scope>
    <source>
        <strain evidence="1 2">BAH15c1</strain>
    </source>
</reference>
<dbReference type="OrthoDB" id="10249778at2759"/>
<sequence length="83" mass="9152">MWTENCKPIVAGTTYQPHILLPSSASPAGRDQFVHEDYLWCLDDHICLDSVIEAALTPGQELPGTAPVAEENHRNLDLLLSLI</sequence>
<dbReference type="VEuPathDB" id="GiardiaDB:QR46_3692"/>
<accession>A0A132NQJ1</accession>
<evidence type="ECO:0000313" key="1">
    <source>
        <dbReference type="EMBL" id="KWX12321.1"/>
    </source>
</evidence>
<name>A0A132NQJ1_GIAIN</name>
<evidence type="ECO:0000313" key="2">
    <source>
        <dbReference type="Proteomes" id="UP000070089"/>
    </source>
</evidence>
<dbReference type="EMBL" id="JXTI01000123">
    <property type="protein sequence ID" value="KWX12321.1"/>
    <property type="molecule type" value="Genomic_DNA"/>
</dbReference>
<dbReference type="Proteomes" id="UP000070089">
    <property type="component" value="Unassembled WGS sequence"/>
</dbReference>
<gene>
    <name evidence="1" type="ORF">QR46_3692</name>
</gene>
<proteinExistence type="predicted"/>
<organism evidence="1 2">
    <name type="scientific">Giardia duodenalis assemblage B</name>
    <dbReference type="NCBI Taxonomy" id="1394984"/>
    <lineage>
        <taxon>Eukaryota</taxon>
        <taxon>Metamonada</taxon>
        <taxon>Diplomonadida</taxon>
        <taxon>Hexamitidae</taxon>
        <taxon>Giardiinae</taxon>
        <taxon>Giardia</taxon>
    </lineage>
</organism>